<name>A0A9W9XFZ7_9EURO</name>
<feature type="transmembrane region" description="Helical" evidence="1">
    <location>
        <begin position="230"/>
        <end position="260"/>
    </location>
</feature>
<evidence type="ECO:0000256" key="1">
    <source>
        <dbReference type="SAM" id="Phobius"/>
    </source>
</evidence>
<keyword evidence="1" id="KW-0812">Transmembrane</keyword>
<dbReference type="RefSeq" id="XP_056792367.1">
    <property type="nucleotide sequence ID" value="XM_056932408.1"/>
</dbReference>
<keyword evidence="3" id="KW-1185">Reference proteome</keyword>
<sequence>MRYVLFSLSAFALYAIFYFAHINGLDELAGEAVASGKLPGVNAPIRTHFTGVKSVDHVLTVLTAFFYPFLDGQSPALLLHGVGFSGAFGAAWTLVVLESWRRGNAGTVAAYPAIFGLVAQLMTFAFATPLLLGLHLGCSVTARRPTADNIQVPRVVLAVLPFVFLIGYMVPTQTMVLPAPSTISIDMKQLAIAFWQPWPAYVSILTTAAYYALSPFFHKSHRASMSSLRWVYASAFANATVAHLITLVVSVASLVAPAIFNPQHVNQFHPSKVFVIAFPWSGVKVQTVAEGVHYFLRWDYLIGSVGVLLWACKLYTVAHKQILSTVSVTGLLVKVALLTVVSGPVGAAVELMWERDELVFKETSSAGTGLRNVATKKYI</sequence>
<proteinExistence type="predicted"/>
<dbReference type="Proteomes" id="UP001148312">
    <property type="component" value="Unassembled WGS sequence"/>
</dbReference>
<reference evidence="2" key="1">
    <citation type="submission" date="2022-12" db="EMBL/GenBank/DDBJ databases">
        <authorList>
            <person name="Petersen C."/>
        </authorList>
    </citation>
    <scope>NUCLEOTIDE SEQUENCE</scope>
    <source>
        <strain evidence="2">IBT 30728</strain>
    </source>
</reference>
<feature type="transmembrane region" description="Helical" evidence="1">
    <location>
        <begin position="330"/>
        <end position="353"/>
    </location>
</feature>
<dbReference type="EMBL" id="JAPWDQ010000003">
    <property type="protein sequence ID" value="KAJ5491238.1"/>
    <property type="molecule type" value="Genomic_DNA"/>
</dbReference>
<gene>
    <name evidence="2" type="ORF">N7539_002805</name>
</gene>
<keyword evidence="1" id="KW-0472">Membrane</keyword>
<organism evidence="2 3">
    <name type="scientific">Penicillium diatomitis</name>
    <dbReference type="NCBI Taxonomy" id="2819901"/>
    <lineage>
        <taxon>Eukaryota</taxon>
        <taxon>Fungi</taxon>
        <taxon>Dikarya</taxon>
        <taxon>Ascomycota</taxon>
        <taxon>Pezizomycotina</taxon>
        <taxon>Eurotiomycetes</taxon>
        <taxon>Eurotiomycetidae</taxon>
        <taxon>Eurotiales</taxon>
        <taxon>Aspergillaceae</taxon>
        <taxon>Penicillium</taxon>
    </lineage>
</organism>
<keyword evidence="1" id="KW-1133">Transmembrane helix</keyword>
<feature type="transmembrane region" description="Helical" evidence="1">
    <location>
        <begin position="109"/>
        <end position="134"/>
    </location>
</feature>
<feature type="transmembrane region" description="Helical" evidence="1">
    <location>
        <begin position="155"/>
        <end position="178"/>
    </location>
</feature>
<reference evidence="2" key="2">
    <citation type="journal article" date="2023" name="IMA Fungus">
        <title>Comparative genomic study of the Penicillium genus elucidates a diverse pangenome and 15 lateral gene transfer events.</title>
        <authorList>
            <person name="Petersen C."/>
            <person name="Sorensen T."/>
            <person name="Nielsen M.R."/>
            <person name="Sondergaard T.E."/>
            <person name="Sorensen J.L."/>
            <person name="Fitzpatrick D.A."/>
            <person name="Frisvad J.C."/>
            <person name="Nielsen K.L."/>
        </authorList>
    </citation>
    <scope>NUCLEOTIDE SEQUENCE</scope>
    <source>
        <strain evidence="2">IBT 30728</strain>
    </source>
</reference>
<feature type="transmembrane region" description="Helical" evidence="1">
    <location>
        <begin position="50"/>
        <end position="70"/>
    </location>
</feature>
<feature type="transmembrane region" description="Helical" evidence="1">
    <location>
        <begin position="198"/>
        <end position="218"/>
    </location>
</feature>
<dbReference type="GeneID" id="81622657"/>
<protein>
    <submittedName>
        <fullName evidence="2">Uncharacterized protein</fullName>
    </submittedName>
</protein>
<feature type="transmembrane region" description="Helical" evidence="1">
    <location>
        <begin position="300"/>
        <end position="318"/>
    </location>
</feature>
<accession>A0A9W9XFZ7</accession>
<feature type="transmembrane region" description="Helical" evidence="1">
    <location>
        <begin position="77"/>
        <end position="97"/>
    </location>
</feature>
<dbReference type="AlphaFoldDB" id="A0A9W9XFZ7"/>
<evidence type="ECO:0000313" key="3">
    <source>
        <dbReference type="Proteomes" id="UP001148312"/>
    </source>
</evidence>
<comment type="caution">
    <text evidence="2">The sequence shown here is derived from an EMBL/GenBank/DDBJ whole genome shotgun (WGS) entry which is preliminary data.</text>
</comment>
<evidence type="ECO:0000313" key="2">
    <source>
        <dbReference type="EMBL" id="KAJ5491238.1"/>
    </source>
</evidence>